<reference evidence="2 3" key="1">
    <citation type="journal article" date="2016" name="Environ. Microbiol.">
        <title>Genomic resolution of a cold subsurface aquifer community provides metabolic insights for novel microbes adapted to high CO concentrations.</title>
        <authorList>
            <person name="Probst A.J."/>
            <person name="Castelle C.J."/>
            <person name="Singh A."/>
            <person name="Brown C.T."/>
            <person name="Anantharaman K."/>
            <person name="Sharon I."/>
            <person name="Hug L.A."/>
            <person name="Burstein D."/>
            <person name="Emerson J.B."/>
            <person name="Thomas B.C."/>
            <person name="Banfield J.F."/>
        </authorList>
    </citation>
    <scope>NUCLEOTIDE SEQUENCE [LARGE SCALE GENOMIC DNA]</scope>
    <source>
        <strain evidence="2">CG2_30_54_11</strain>
    </source>
</reference>
<comment type="caution">
    <text evidence="2">The sequence shown here is derived from an EMBL/GenBank/DDBJ whole genome shotgun (WGS) entry which is preliminary data.</text>
</comment>
<dbReference type="EMBL" id="MNZT01000046">
    <property type="protein sequence ID" value="OIP97834.1"/>
    <property type="molecule type" value="Genomic_DNA"/>
</dbReference>
<dbReference type="PANTHER" id="PTHR35024:SF4">
    <property type="entry name" value="POLYMER-FORMING CYTOSKELETAL PROTEIN"/>
    <property type="match status" value="1"/>
</dbReference>
<evidence type="ECO:0000313" key="2">
    <source>
        <dbReference type="EMBL" id="OIP97834.1"/>
    </source>
</evidence>
<dbReference type="AlphaFoldDB" id="A0A1J5ITW1"/>
<dbReference type="PANTHER" id="PTHR35024">
    <property type="entry name" value="HYPOTHETICAL CYTOSOLIC PROTEIN"/>
    <property type="match status" value="1"/>
</dbReference>
<comment type="similarity">
    <text evidence="1">Belongs to the bactofilin family.</text>
</comment>
<name>A0A1J5ITW1_9BACT</name>
<accession>A0A1J5ITW1</accession>
<evidence type="ECO:0000256" key="1">
    <source>
        <dbReference type="ARBA" id="ARBA00044755"/>
    </source>
</evidence>
<dbReference type="STRING" id="1817892.AUK40_02445"/>
<organism evidence="2 3">
    <name type="scientific">Candidatus Wirthbacteria bacterium CG2_30_54_11</name>
    <dbReference type="NCBI Taxonomy" id="1817892"/>
    <lineage>
        <taxon>Bacteria</taxon>
        <taxon>Candidatus Wirthbacteria</taxon>
    </lineage>
</organism>
<dbReference type="InterPro" id="IPR007607">
    <property type="entry name" value="BacA/B"/>
</dbReference>
<protein>
    <recommendedName>
        <fullName evidence="4">Cell shape determination protein CcmA</fullName>
    </recommendedName>
</protein>
<proteinExistence type="inferred from homology"/>
<dbReference type="Pfam" id="PF04519">
    <property type="entry name" value="Bactofilin"/>
    <property type="match status" value="1"/>
</dbReference>
<evidence type="ECO:0008006" key="4">
    <source>
        <dbReference type="Google" id="ProtNLM"/>
    </source>
</evidence>
<gene>
    <name evidence="2" type="ORF">AUK40_02445</name>
</gene>
<evidence type="ECO:0000313" key="3">
    <source>
        <dbReference type="Proteomes" id="UP000183245"/>
    </source>
</evidence>
<dbReference type="Proteomes" id="UP000183245">
    <property type="component" value="Unassembled WGS sequence"/>
</dbReference>
<sequence>MAKIETGDTYVNILGQGTTLKGDIRFDEHTFINGEAVGSIQVKGELVIGENARIKAGLKATSIQVRGEVEGTIECEGVLVVANTAHITGDVATTLLRVEEGGIIQGKITMNKQHDQMDMLPAMDDQDGSAH</sequence>